<dbReference type="STRING" id="4072.A0A2G2XXN1"/>
<feature type="domain" description="MADS-box" evidence="6">
    <location>
        <begin position="1"/>
        <end position="42"/>
    </location>
</feature>
<dbReference type="SUPFAM" id="SSF55455">
    <property type="entry name" value="SRF-like"/>
    <property type="match status" value="1"/>
</dbReference>
<keyword evidence="4" id="KW-0804">Transcription</keyword>
<dbReference type="Pfam" id="PF00319">
    <property type="entry name" value="SRF-TF"/>
    <property type="match status" value="1"/>
</dbReference>
<reference evidence="7 8" key="2">
    <citation type="journal article" date="2017" name="Genome Biol.">
        <title>New reference genome sequences of hot pepper reveal the massive evolution of plant disease-resistance genes by retroduplication.</title>
        <authorList>
            <person name="Kim S."/>
            <person name="Park J."/>
            <person name="Yeom S.I."/>
            <person name="Kim Y.M."/>
            <person name="Seo E."/>
            <person name="Kim K.T."/>
            <person name="Kim M.S."/>
            <person name="Lee J.M."/>
            <person name="Cheong K."/>
            <person name="Shin H.S."/>
            <person name="Kim S.B."/>
            <person name="Han K."/>
            <person name="Lee J."/>
            <person name="Park M."/>
            <person name="Lee H.A."/>
            <person name="Lee H.Y."/>
            <person name="Lee Y."/>
            <person name="Oh S."/>
            <person name="Lee J.H."/>
            <person name="Choi E."/>
            <person name="Choi E."/>
            <person name="Lee S.E."/>
            <person name="Jeon J."/>
            <person name="Kim H."/>
            <person name="Choi G."/>
            <person name="Song H."/>
            <person name="Lee J."/>
            <person name="Lee S.C."/>
            <person name="Kwon J.K."/>
            <person name="Lee H.Y."/>
            <person name="Koo N."/>
            <person name="Hong Y."/>
            <person name="Kim R.W."/>
            <person name="Kang W.H."/>
            <person name="Huh J.H."/>
            <person name="Kang B.C."/>
            <person name="Yang T.J."/>
            <person name="Lee Y.H."/>
            <person name="Bennetzen J.L."/>
            <person name="Choi D."/>
        </authorList>
    </citation>
    <scope>NUCLEOTIDE SEQUENCE [LARGE SCALE GENOMIC DNA]</scope>
    <source>
        <strain evidence="8">cv. CM334</strain>
    </source>
</reference>
<dbReference type="Gramene" id="PHT62278">
    <property type="protein sequence ID" value="PHT62278"/>
    <property type="gene ID" value="T459_33852"/>
</dbReference>
<dbReference type="GO" id="GO:0000981">
    <property type="term" value="F:DNA-binding transcription factor activity, RNA polymerase II-specific"/>
    <property type="evidence" value="ECO:0000318"/>
    <property type="project" value="GO_Central"/>
</dbReference>
<dbReference type="SMR" id="A0A2G2XXN1"/>
<evidence type="ECO:0000259" key="6">
    <source>
        <dbReference type="PROSITE" id="PS50066"/>
    </source>
</evidence>
<dbReference type="GO" id="GO:0005634">
    <property type="term" value="C:nucleus"/>
    <property type="evidence" value="ECO:0007669"/>
    <property type="project" value="UniProtKB-SubCell"/>
</dbReference>
<keyword evidence="2" id="KW-0805">Transcription regulation</keyword>
<dbReference type="GO" id="GO:0000978">
    <property type="term" value="F:RNA polymerase II cis-regulatory region sequence-specific DNA binding"/>
    <property type="evidence" value="ECO:0000318"/>
    <property type="project" value="GO_Central"/>
</dbReference>
<dbReference type="AlphaFoldDB" id="A0A2G2XXN1"/>
<dbReference type="InterPro" id="IPR002100">
    <property type="entry name" value="TF_MADSbox"/>
</dbReference>
<keyword evidence="8" id="KW-1185">Reference proteome</keyword>
<dbReference type="GO" id="GO:0046983">
    <property type="term" value="F:protein dimerization activity"/>
    <property type="evidence" value="ECO:0007669"/>
    <property type="project" value="InterPro"/>
</dbReference>
<name>A0A2G2XXN1_CAPAN</name>
<dbReference type="OMA" id="CCVEVAI"/>
<gene>
    <name evidence="7" type="ORF">T459_33852</name>
</gene>
<organism evidence="7 8">
    <name type="scientific">Capsicum annuum</name>
    <name type="common">Capsicum pepper</name>
    <dbReference type="NCBI Taxonomy" id="4072"/>
    <lineage>
        <taxon>Eukaryota</taxon>
        <taxon>Viridiplantae</taxon>
        <taxon>Streptophyta</taxon>
        <taxon>Embryophyta</taxon>
        <taxon>Tracheophyta</taxon>
        <taxon>Spermatophyta</taxon>
        <taxon>Magnoliopsida</taxon>
        <taxon>eudicotyledons</taxon>
        <taxon>Gunneridae</taxon>
        <taxon>Pentapetalae</taxon>
        <taxon>asterids</taxon>
        <taxon>lamiids</taxon>
        <taxon>Solanales</taxon>
        <taxon>Solanaceae</taxon>
        <taxon>Solanoideae</taxon>
        <taxon>Capsiceae</taxon>
        <taxon>Capsicum</taxon>
    </lineage>
</organism>
<evidence type="ECO:0000313" key="8">
    <source>
        <dbReference type="Proteomes" id="UP000222542"/>
    </source>
</evidence>
<evidence type="ECO:0000313" key="7">
    <source>
        <dbReference type="EMBL" id="PHT62278.1"/>
    </source>
</evidence>
<reference evidence="7 8" key="1">
    <citation type="journal article" date="2014" name="Nat. Genet.">
        <title>Genome sequence of the hot pepper provides insights into the evolution of pungency in Capsicum species.</title>
        <authorList>
            <person name="Kim S."/>
            <person name="Park M."/>
            <person name="Yeom S.I."/>
            <person name="Kim Y.M."/>
            <person name="Lee J.M."/>
            <person name="Lee H.A."/>
            <person name="Seo E."/>
            <person name="Choi J."/>
            <person name="Cheong K."/>
            <person name="Kim K.T."/>
            <person name="Jung K."/>
            <person name="Lee G.W."/>
            <person name="Oh S.K."/>
            <person name="Bae C."/>
            <person name="Kim S.B."/>
            <person name="Lee H.Y."/>
            <person name="Kim S.Y."/>
            <person name="Kim M.S."/>
            <person name="Kang B.C."/>
            <person name="Jo Y.D."/>
            <person name="Yang H.B."/>
            <person name="Jeong H.J."/>
            <person name="Kang W.H."/>
            <person name="Kwon J.K."/>
            <person name="Shin C."/>
            <person name="Lim J.Y."/>
            <person name="Park J.H."/>
            <person name="Huh J.H."/>
            <person name="Kim J.S."/>
            <person name="Kim B.D."/>
            <person name="Cohen O."/>
            <person name="Paran I."/>
            <person name="Suh M.C."/>
            <person name="Lee S.B."/>
            <person name="Kim Y.K."/>
            <person name="Shin Y."/>
            <person name="Noh S.J."/>
            <person name="Park J."/>
            <person name="Seo Y.S."/>
            <person name="Kwon S.Y."/>
            <person name="Kim H.A."/>
            <person name="Park J.M."/>
            <person name="Kim H.J."/>
            <person name="Choi S.B."/>
            <person name="Bosland P.W."/>
            <person name="Reeves G."/>
            <person name="Jo S.H."/>
            <person name="Lee B.W."/>
            <person name="Cho H.T."/>
            <person name="Choi H.S."/>
            <person name="Lee M.S."/>
            <person name="Yu Y."/>
            <person name="Do Choi Y."/>
            <person name="Park B.S."/>
            <person name="van Deynze A."/>
            <person name="Ashrafi H."/>
            <person name="Hill T."/>
            <person name="Kim W.T."/>
            <person name="Pai H.S."/>
            <person name="Ahn H.K."/>
            <person name="Yeam I."/>
            <person name="Giovannoni J.J."/>
            <person name="Rose J.K."/>
            <person name="Sorensen I."/>
            <person name="Lee S.J."/>
            <person name="Kim R.W."/>
            <person name="Choi I.Y."/>
            <person name="Choi B.S."/>
            <person name="Lim J.S."/>
            <person name="Lee Y.H."/>
            <person name="Choi D."/>
        </authorList>
    </citation>
    <scope>NUCLEOTIDE SEQUENCE [LARGE SCALE GENOMIC DNA]</scope>
    <source>
        <strain evidence="8">cv. CM334</strain>
    </source>
</reference>
<sequence>MFSKKQKALCKQATNLSIPCGIEFAILIFSIMGEPFIFGKPNAESIVDRFLQAKQATECSSSCRTIVEKFCDHKRPAKIDQKKKMIIDDKGKSKAIEGKKQEMLF</sequence>
<evidence type="ECO:0000256" key="1">
    <source>
        <dbReference type="ARBA" id="ARBA00004123"/>
    </source>
</evidence>
<keyword evidence="5" id="KW-0539">Nucleus</keyword>
<comment type="subcellular location">
    <subcellularLocation>
        <location evidence="1">Nucleus</location>
    </subcellularLocation>
</comment>
<keyword evidence="3" id="KW-0238">DNA-binding</keyword>
<dbReference type="Gene3D" id="3.40.1810.10">
    <property type="entry name" value="Transcription factor, MADS-box"/>
    <property type="match status" value="1"/>
</dbReference>
<accession>A0A2G2XXN1</accession>
<evidence type="ECO:0000256" key="2">
    <source>
        <dbReference type="ARBA" id="ARBA00023015"/>
    </source>
</evidence>
<proteinExistence type="predicted"/>
<dbReference type="EMBL" id="AYRZ02000087">
    <property type="protein sequence ID" value="PHT62278.1"/>
    <property type="molecule type" value="Genomic_DNA"/>
</dbReference>
<comment type="caution">
    <text evidence="7">The sequence shown here is derived from an EMBL/GenBank/DDBJ whole genome shotgun (WGS) entry which is preliminary data.</text>
</comment>
<evidence type="ECO:0000256" key="4">
    <source>
        <dbReference type="ARBA" id="ARBA00023163"/>
    </source>
</evidence>
<dbReference type="PROSITE" id="PS50066">
    <property type="entry name" value="MADS_BOX_2"/>
    <property type="match status" value="1"/>
</dbReference>
<dbReference type="Proteomes" id="UP000222542">
    <property type="component" value="Unassembled WGS sequence"/>
</dbReference>
<protein>
    <recommendedName>
        <fullName evidence="6">MADS-box domain-containing protein</fullName>
    </recommendedName>
</protein>
<dbReference type="GO" id="GO:0006357">
    <property type="term" value="P:regulation of transcription by RNA polymerase II"/>
    <property type="evidence" value="ECO:0000318"/>
    <property type="project" value="GO_Central"/>
</dbReference>
<evidence type="ECO:0000256" key="5">
    <source>
        <dbReference type="ARBA" id="ARBA00023242"/>
    </source>
</evidence>
<dbReference type="InterPro" id="IPR036879">
    <property type="entry name" value="TF_MADSbox_sf"/>
</dbReference>
<evidence type="ECO:0000256" key="3">
    <source>
        <dbReference type="ARBA" id="ARBA00023125"/>
    </source>
</evidence>